<accession>A0ACB8BE74</accession>
<organism evidence="1 2">
    <name type="scientific">Leucogyrophana mollusca</name>
    <dbReference type="NCBI Taxonomy" id="85980"/>
    <lineage>
        <taxon>Eukaryota</taxon>
        <taxon>Fungi</taxon>
        <taxon>Dikarya</taxon>
        <taxon>Basidiomycota</taxon>
        <taxon>Agaricomycotina</taxon>
        <taxon>Agaricomycetes</taxon>
        <taxon>Agaricomycetidae</taxon>
        <taxon>Boletales</taxon>
        <taxon>Boletales incertae sedis</taxon>
        <taxon>Leucogyrophana</taxon>
    </lineage>
</organism>
<dbReference type="Proteomes" id="UP000790709">
    <property type="component" value="Unassembled WGS sequence"/>
</dbReference>
<evidence type="ECO:0000313" key="2">
    <source>
        <dbReference type="Proteomes" id="UP000790709"/>
    </source>
</evidence>
<name>A0ACB8BE74_9AGAM</name>
<proteinExistence type="predicted"/>
<evidence type="ECO:0000313" key="1">
    <source>
        <dbReference type="EMBL" id="KAH7924120.1"/>
    </source>
</evidence>
<reference evidence="1" key="1">
    <citation type="journal article" date="2021" name="New Phytol.">
        <title>Evolutionary innovations through gain and loss of genes in the ectomycorrhizal Boletales.</title>
        <authorList>
            <person name="Wu G."/>
            <person name="Miyauchi S."/>
            <person name="Morin E."/>
            <person name="Kuo A."/>
            <person name="Drula E."/>
            <person name="Varga T."/>
            <person name="Kohler A."/>
            <person name="Feng B."/>
            <person name="Cao Y."/>
            <person name="Lipzen A."/>
            <person name="Daum C."/>
            <person name="Hundley H."/>
            <person name="Pangilinan J."/>
            <person name="Johnson J."/>
            <person name="Barry K."/>
            <person name="LaButti K."/>
            <person name="Ng V."/>
            <person name="Ahrendt S."/>
            <person name="Min B."/>
            <person name="Choi I.G."/>
            <person name="Park H."/>
            <person name="Plett J.M."/>
            <person name="Magnuson J."/>
            <person name="Spatafora J.W."/>
            <person name="Nagy L.G."/>
            <person name="Henrissat B."/>
            <person name="Grigoriev I.V."/>
            <person name="Yang Z.L."/>
            <person name="Xu J."/>
            <person name="Martin F.M."/>
        </authorList>
    </citation>
    <scope>NUCLEOTIDE SEQUENCE</scope>
    <source>
        <strain evidence="1">KUC20120723A-06</strain>
    </source>
</reference>
<dbReference type="EMBL" id="MU266433">
    <property type="protein sequence ID" value="KAH7924120.1"/>
    <property type="molecule type" value="Genomic_DNA"/>
</dbReference>
<gene>
    <name evidence="1" type="ORF">BV22DRAFT_536059</name>
</gene>
<protein>
    <submittedName>
        <fullName evidence="1">Uncharacterized protein</fullName>
    </submittedName>
</protein>
<comment type="caution">
    <text evidence="1">The sequence shown here is derived from an EMBL/GenBank/DDBJ whole genome shotgun (WGS) entry which is preliminary data.</text>
</comment>
<keyword evidence="2" id="KW-1185">Reference proteome</keyword>
<sequence>MHPENFQRQHGFGPARVSIPTPKPAIHHILHSSDDVADTRSILAHPQLPKRAPNDPSTPRTIPVHPRTIPAHPDPSVTLRTNRGLLTEPHLHPVESQASGTDPRHPYKSPGVHVRPHRTPGVPTELKVSGTKHMRSHRILGVPIEPQASGTNRMRPHRSPGVLANP</sequence>